<feature type="compositionally biased region" description="Basic and acidic residues" evidence="1">
    <location>
        <begin position="83"/>
        <end position="97"/>
    </location>
</feature>
<accession>A0A225WMT0</accession>
<protein>
    <submittedName>
        <fullName evidence="2">Uncharacterized protein</fullName>
    </submittedName>
</protein>
<comment type="caution">
    <text evidence="2">The sequence shown here is derived from an EMBL/GenBank/DDBJ whole genome shotgun (WGS) entry which is preliminary data.</text>
</comment>
<feature type="region of interest" description="Disordered" evidence="1">
    <location>
        <begin position="82"/>
        <end position="103"/>
    </location>
</feature>
<gene>
    <name evidence="2" type="ORF">PHMEG_0007616</name>
</gene>
<reference evidence="3" key="1">
    <citation type="submission" date="2017-03" db="EMBL/GenBank/DDBJ databases">
        <title>Phytopthora megakarya and P. palmivora, two closely related causual agents of cacao black pod achieved similar genome size and gene model numbers by different mechanisms.</title>
        <authorList>
            <person name="Ali S."/>
            <person name="Shao J."/>
            <person name="Larry D.J."/>
            <person name="Kronmiller B."/>
            <person name="Shen D."/>
            <person name="Strem M.D."/>
            <person name="Melnick R.L."/>
            <person name="Guiltinan M.J."/>
            <person name="Tyler B.M."/>
            <person name="Meinhardt L.W."/>
            <person name="Bailey B.A."/>
        </authorList>
    </citation>
    <scope>NUCLEOTIDE SEQUENCE [LARGE SCALE GENOMIC DNA]</scope>
    <source>
        <strain evidence="3">zdho120</strain>
    </source>
</reference>
<dbReference type="Proteomes" id="UP000198211">
    <property type="component" value="Unassembled WGS sequence"/>
</dbReference>
<dbReference type="EMBL" id="NBNE01000607">
    <property type="protein sequence ID" value="OWZ18307.1"/>
    <property type="molecule type" value="Genomic_DNA"/>
</dbReference>
<evidence type="ECO:0000313" key="3">
    <source>
        <dbReference type="Proteomes" id="UP000198211"/>
    </source>
</evidence>
<dbReference type="AlphaFoldDB" id="A0A225WMT0"/>
<evidence type="ECO:0000256" key="1">
    <source>
        <dbReference type="SAM" id="MobiDB-lite"/>
    </source>
</evidence>
<organism evidence="2 3">
    <name type="scientific">Phytophthora megakarya</name>
    <dbReference type="NCBI Taxonomy" id="4795"/>
    <lineage>
        <taxon>Eukaryota</taxon>
        <taxon>Sar</taxon>
        <taxon>Stramenopiles</taxon>
        <taxon>Oomycota</taxon>
        <taxon>Peronosporomycetes</taxon>
        <taxon>Peronosporales</taxon>
        <taxon>Peronosporaceae</taxon>
        <taxon>Phytophthora</taxon>
    </lineage>
</organism>
<evidence type="ECO:0000313" key="2">
    <source>
        <dbReference type="EMBL" id="OWZ18307.1"/>
    </source>
</evidence>
<sequence length="103" mass="11610">MLEQDHLSMDRRVAGQSFYSAISGTLCKGTSATPDPEQKRNTYLWYDVVDTTKSGYISRRGDGVRPNRTNVLELLYEAVTSASEKRKNFSANEDQRNTDATLN</sequence>
<name>A0A225WMT0_9STRA</name>
<keyword evidence="3" id="KW-1185">Reference proteome</keyword>
<proteinExistence type="predicted"/>